<dbReference type="RefSeq" id="WP_075621757.1">
    <property type="nucleotide sequence ID" value="NZ_CP015607.1"/>
</dbReference>
<evidence type="ECO:0008006" key="4">
    <source>
        <dbReference type="Google" id="ProtNLM"/>
    </source>
</evidence>
<evidence type="ECO:0000313" key="2">
    <source>
        <dbReference type="EMBL" id="APT45253.1"/>
    </source>
</evidence>
<keyword evidence="1" id="KW-0472">Membrane</keyword>
<evidence type="ECO:0000313" key="3">
    <source>
        <dbReference type="Proteomes" id="UP000185426"/>
    </source>
</evidence>
<dbReference type="Proteomes" id="UP000185426">
    <property type="component" value="Chromosome"/>
</dbReference>
<organism evidence="2 3">
    <name type="scientific">Bacillus safensis</name>
    <dbReference type="NCBI Taxonomy" id="561879"/>
    <lineage>
        <taxon>Bacteria</taxon>
        <taxon>Bacillati</taxon>
        <taxon>Bacillota</taxon>
        <taxon>Bacilli</taxon>
        <taxon>Bacillales</taxon>
        <taxon>Bacillaceae</taxon>
        <taxon>Bacillus</taxon>
    </lineage>
</organism>
<dbReference type="EMBL" id="CP015607">
    <property type="protein sequence ID" value="APT45253.1"/>
    <property type="molecule type" value="Genomic_DNA"/>
</dbReference>
<sequence>MIELVCSFLAVVVIHELGHILMVMLCNKIEKRPLFDFVVTIDWKHVAVVHETFGRPSFNMMVALAGPLFPVLCSIVLFLIWKHPVSHQLLFFSLLNTVMLHPVCPDGKNITASLKEMKERKR</sequence>
<evidence type="ECO:0000256" key="1">
    <source>
        <dbReference type="SAM" id="Phobius"/>
    </source>
</evidence>
<keyword evidence="1" id="KW-0812">Transmembrane</keyword>
<protein>
    <recommendedName>
        <fullName evidence="4">Peptidase M50 domain-containing protein</fullName>
    </recommendedName>
</protein>
<accession>A0A1L6ZFF8</accession>
<proteinExistence type="predicted"/>
<feature type="transmembrane region" description="Helical" evidence="1">
    <location>
        <begin position="60"/>
        <end position="81"/>
    </location>
</feature>
<dbReference type="AlphaFoldDB" id="A0A1L6ZFF8"/>
<reference evidence="2 3" key="1">
    <citation type="submission" date="2016-05" db="EMBL/GenBank/DDBJ databases">
        <title>Complete Genome and Methylome Analysis of Psychrotrophic Bacterial Isolates from Antarctic Lake Untersee.</title>
        <authorList>
            <person name="Fomenkov A."/>
            <person name="Akimov V.N."/>
            <person name="Vasilyeva L.V."/>
            <person name="Andersen D."/>
            <person name="Vincze T."/>
            <person name="Roberts R.J."/>
        </authorList>
    </citation>
    <scope>NUCLEOTIDE SEQUENCE [LARGE SCALE GENOMIC DNA]</scope>
    <source>
        <strain evidence="2 3">U14-5</strain>
    </source>
</reference>
<keyword evidence="1" id="KW-1133">Transmembrane helix</keyword>
<gene>
    <name evidence="2" type="ORF">BSA145_04525</name>
</gene>
<name>A0A1L6ZFF8_BACIA</name>